<dbReference type="Proteomes" id="UP000481288">
    <property type="component" value="Unassembled WGS sequence"/>
</dbReference>
<keyword evidence="3" id="KW-1185">Reference proteome</keyword>
<dbReference type="Gene3D" id="3.40.50.1000">
    <property type="entry name" value="HAD superfamily/HAD-like"/>
    <property type="match status" value="1"/>
</dbReference>
<dbReference type="InterPro" id="IPR036412">
    <property type="entry name" value="HAD-like_sf"/>
</dbReference>
<dbReference type="InterPro" id="IPR023198">
    <property type="entry name" value="PGP-like_dom2"/>
</dbReference>
<dbReference type="InterPro" id="IPR023214">
    <property type="entry name" value="HAD_sf"/>
</dbReference>
<evidence type="ECO:0000256" key="1">
    <source>
        <dbReference type="ARBA" id="ARBA00022801"/>
    </source>
</evidence>
<keyword evidence="1" id="KW-0378">Hydrolase</keyword>
<accession>A0A7D8UUF8</accession>
<dbReference type="SUPFAM" id="SSF56784">
    <property type="entry name" value="HAD-like"/>
    <property type="match status" value="1"/>
</dbReference>
<dbReference type="SFLD" id="SFLDS00003">
    <property type="entry name" value="Haloacid_Dehalogenase"/>
    <property type="match status" value="1"/>
</dbReference>
<gene>
    <name evidence="2" type="primary">hdl</name>
    <name evidence="2" type="ORF">LCER1_G003035</name>
</gene>
<evidence type="ECO:0000313" key="3">
    <source>
        <dbReference type="Proteomes" id="UP000481288"/>
    </source>
</evidence>
<dbReference type="PANTHER" id="PTHR43316">
    <property type="entry name" value="HYDROLASE, HALOACID DELAHOGENASE-RELATED"/>
    <property type="match status" value="1"/>
</dbReference>
<comment type="caution">
    <text evidence="2">The sequence shown here is derived from an EMBL/GenBank/DDBJ whole genome shotgun (WGS) entry which is preliminary data.</text>
</comment>
<organism evidence="2 3">
    <name type="scientific">Lachnellula cervina</name>
    <dbReference type="NCBI Taxonomy" id="1316786"/>
    <lineage>
        <taxon>Eukaryota</taxon>
        <taxon>Fungi</taxon>
        <taxon>Dikarya</taxon>
        <taxon>Ascomycota</taxon>
        <taxon>Pezizomycotina</taxon>
        <taxon>Leotiomycetes</taxon>
        <taxon>Helotiales</taxon>
        <taxon>Lachnaceae</taxon>
        <taxon>Lachnellula</taxon>
    </lineage>
</organism>
<dbReference type="PANTHER" id="PTHR43316:SF4">
    <property type="entry name" value="ACID DEHALOGENASE, PUTATIVE (AFU_ORTHOLOGUE AFUA_8G05870)-RELATED"/>
    <property type="match status" value="1"/>
</dbReference>
<name>A0A7D8UUF8_9HELO</name>
<dbReference type="GO" id="GO:0016787">
    <property type="term" value="F:hydrolase activity"/>
    <property type="evidence" value="ECO:0007669"/>
    <property type="project" value="UniProtKB-KW"/>
</dbReference>
<dbReference type="Gene3D" id="1.10.150.240">
    <property type="entry name" value="Putative phosphatase, domain 2"/>
    <property type="match status" value="1"/>
</dbReference>
<dbReference type="OrthoDB" id="2363873at2759"/>
<dbReference type="SFLD" id="SFLDG01129">
    <property type="entry name" value="C1.5:_HAD__Beta-PGM__Phosphata"/>
    <property type="match status" value="1"/>
</dbReference>
<dbReference type="InterPro" id="IPR051540">
    <property type="entry name" value="S-2-haloacid_dehalogenase"/>
</dbReference>
<dbReference type="AlphaFoldDB" id="A0A7D8UUF8"/>
<dbReference type="EMBL" id="QGMG01000224">
    <property type="protein sequence ID" value="TVY55619.1"/>
    <property type="molecule type" value="Genomic_DNA"/>
</dbReference>
<dbReference type="Pfam" id="PF00702">
    <property type="entry name" value="Hydrolase"/>
    <property type="match status" value="1"/>
</dbReference>
<evidence type="ECO:0000313" key="2">
    <source>
        <dbReference type="EMBL" id="TVY55619.1"/>
    </source>
</evidence>
<protein>
    <submittedName>
        <fullName evidence="2">(S)-2-haloacid dehalogenase 4A</fullName>
    </submittedName>
</protein>
<proteinExistence type="predicted"/>
<reference evidence="2 3" key="1">
    <citation type="submission" date="2018-05" db="EMBL/GenBank/DDBJ databases">
        <title>Whole genome sequencing for identification of molecular markers to develop diagnostic detection tools for the regulated plant pathogen Lachnellula willkommii.</title>
        <authorList>
            <person name="Giroux E."/>
            <person name="Bilodeau G."/>
        </authorList>
    </citation>
    <scope>NUCLEOTIDE SEQUENCE [LARGE SCALE GENOMIC DNA]</scope>
    <source>
        <strain evidence="2 3">CBS 625.97</strain>
    </source>
</reference>
<sequence>MVKAEKQIVFDVVGTLVSYDYFFEAIESRLGEKLRAECIKPKLLGFAWMEAAEREYTYMSISGKYTVFFDVFGPLFYRMLWMAGVQEPRKFATDEDRDYILAAYRQLKMRPGAAECVQKLRAAGFTVWAFTAGDIARVGAYFKSGGIEMPAENLLSCDTLGVGKPASDAYRPLLEQFGVEKSGGMGHSVWFGAAHMWDVSAAKRTGFRGAYCSIWENEPCVELFGKMDVMAPTLPEMADQVIAASQ</sequence>